<protein>
    <submittedName>
        <fullName evidence="2">Uncharacterized protein</fullName>
    </submittedName>
</protein>
<dbReference type="EMBL" id="JAMTCP010000055">
    <property type="protein sequence ID" value="MCP2262042.1"/>
    <property type="molecule type" value="Genomic_DNA"/>
</dbReference>
<accession>A0ABT1I2M4</accession>
<name>A0ABT1I2M4_STRSD</name>
<comment type="caution">
    <text evidence="2">The sequence shown here is derived from an EMBL/GenBank/DDBJ whole genome shotgun (WGS) entry which is preliminary data.</text>
</comment>
<gene>
    <name evidence="2" type="ORF">LX15_005774</name>
</gene>
<keyword evidence="3" id="KW-1185">Reference proteome</keyword>
<evidence type="ECO:0000313" key="3">
    <source>
        <dbReference type="Proteomes" id="UP001205311"/>
    </source>
</evidence>
<evidence type="ECO:0000313" key="2">
    <source>
        <dbReference type="EMBL" id="MCP2262042.1"/>
    </source>
</evidence>
<sequence>MASVDEVRAGVQHATGKAGESVGALQQAISALEEARQTFAQVMQGTSQSDAGQVDGLLQQALQSIGDAQQTVNAAVSTAESLASRL</sequence>
<proteinExistence type="predicted"/>
<evidence type="ECO:0000256" key="1">
    <source>
        <dbReference type="SAM" id="MobiDB-lite"/>
    </source>
</evidence>
<dbReference type="Proteomes" id="UP001205311">
    <property type="component" value="Unassembled WGS sequence"/>
</dbReference>
<dbReference type="RefSeq" id="WP_253673779.1">
    <property type="nucleotide sequence ID" value="NZ_JAMTCP010000055.1"/>
</dbReference>
<reference evidence="2 3" key="1">
    <citation type="submission" date="2022-06" db="EMBL/GenBank/DDBJ databases">
        <title>Genomic Encyclopedia of Archaeal and Bacterial Type Strains, Phase II (KMG-II): from individual species to whole genera.</title>
        <authorList>
            <person name="Goeker M."/>
        </authorList>
    </citation>
    <scope>NUCLEOTIDE SEQUENCE [LARGE SCALE GENOMIC DNA]</scope>
    <source>
        <strain evidence="2 3">DSM 40477</strain>
    </source>
</reference>
<organism evidence="2 3">
    <name type="scientific">Streptoalloteichus tenebrarius (strain ATCC 17920 / DSM 40477 / JCM 4838 / CBS 697.72 / NBRC 16177 / NCIMB 11028 / NRRL B-12390 / A12253. 1 / ISP 5477)</name>
    <name type="common">Streptomyces tenebrarius</name>
    <dbReference type="NCBI Taxonomy" id="1933"/>
    <lineage>
        <taxon>Bacteria</taxon>
        <taxon>Bacillati</taxon>
        <taxon>Actinomycetota</taxon>
        <taxon>Actinomycetes</taxon>
        <taxon>Pseudonocardiales</taxon>
        <taxon>Pseudonocardiaceae</taxon>
        <taxon>Streptoalloteichus</taxon>
    </lineage>
</organism>
<feature type="region of interest" description="Disordered" evidence="1">
    <location>
        <begin position="1"/>
        <end position="22"/>
    </location>
</feature>